<keyword evidence="1" id="KW-0472">Membrane</keyword>
<dbReference type="AlphaFoldDB" id="A0A2G9ZFR1"/>
<evidence type="ECO:0000256" key="1">
    <source>
        <dbReference type="SAM" id="Phobius"/>
    </source>
</evidence>
<dbReference type="PROSITE" id="PS00409">
    <property type="entry name" value="PROKAR_NTER_METHYL"/>
    <property type="match status" value="1"/>
</dbReference>
<feature type="transmembrane region" description="Helical" evidence="1">
    <location>
        <begin position="30"/>
        <end position="52"/>
    </location>
</feature>
<dbReference type="EMBL" id="PCSB01000011">
    <property type="protein sequence ID" value="PIP32005.1"/>
    <property type="molecule type" value="Genomic_DNA"/>
</dbReference>
<keyword evidence="1" id="KW-0812">Transmembrane</keyword>
<dbReference type="Pfam" id="PF07963">
    <property type="entry name" value="N_methyl"/>
    <property type="match status" value="1"/>
</dbReference>
<dbReference type="NCBIfam" id="TIGR02532">
    <property type="entry name" value="IV_pilin_GFxxxE"/>
    <property type="match status" value="1"/>
</dbReference>
<reference evidence="2 3" key="1">
    <citation type="submission" date="2017-09" db="EMBL/GenBank/DDBJ databases">
        <title>Depth-based differentiation of microbial function through sediment-hosted aquifers and enrichment of novel symbionts in the deep terrestrial subsurface.</title>
        <authorList>
            <person name="Probst A.J."/>
            <person name="Ladd B."/>
            <person name="Jarett J.K."/>
            <person name="Geller-Mcgrath D.E."/>
            <person name="Sieber C.M."/>
            <person name="Emerson J.B."/>
            <person name="Anantharaman K."/>
            <person name="Thomas B.C."/>
            <person name="Malmstrom R."/>
            <person name="Stieglmeier M."/>
            <person name="Klingl A."/>
            <person name="Woyke T."/>
            <person name="Ryan C.M."/>
            <person name="Banfield J.F."/>
        </authorList>
    </citation>
    <scope>NUCLEOTIDE SEQUENCE [LARGE SCALE GENOMIC DNA]</scope>
    <source>
        <strain evidence="2">CG23_combo_of_CG06-09_8_20_14_all_37_87_8</strain>
    </source>
</reference>
<organism evidence="2 3">
    <name type="scientific">bacterium (Candidatus Gribaldobacteria) CG23_combo_of_CG06-09_8_20_14_all_37_87_8</name>
    <dbReference type="NCBI Taxonomy" id="2014278"/>
    <lineage>
        <taxon>Bacteria</taxon>
        <taxon>Candidatus Gribaldobacteria</taxon>
    </lineage>
</organism>
<protein>
    <submittedName>
        <fullName evidence="2">Uncharacterized protein</fullName>
    </submittedName>
</protein>
<accession>A0A2G9ZFR1</accession>
<evidence type="ECO:0000313" key="2">
    <source>
        <dbReference type="EMBL" id="PIP32005.1"/>
    </source>
</evidence>
<evidence type="ECO:0000313" key="3">
    <source>
        <dbReference type="Proteomes" id="UP000230447"/>
    </source>
</evidence>
<gene>
    <name evidence="2" type="ORF">COX24_00485</name>
</gene>
<dbReference type="Proteomes" id="UP000230447">
    <property type="component" value="Unassembled WGS sequence"/>
</dbReference>
<keyword evidence="1" id="KW-1133">Transmembrane helix</keyword>
<name>A0A2G9ZFR1_9BACT</name>
<dbReference type="InterPro" id="IPR012902">
    <property type="entry name" value="N_methyl_site"/>
</dbReference>
<comment type="caution">
    <text evidence="2">The sequence shown here is derived from an EMBL/GenBank/DDBJ whole genome shotgun (WGS) entry which is preliminary data.</text>
</comment>
<proteinExistence type="predicted"/>
<sequence length="202" mass="22256">MLKNNKQQKRPKQGHLFSPLGQEGFTLIELLIAMVVFTIMISSVVALFGNALKAQNEVLSYSEALSSASYSVEYVSRALRMAKKDLLGTCITSKSNYENIGNTTIIRFLNYDEKCQEFGLSAGAIYLRRSSTNSSTGFGVQIPLTASNLVVSKLVFSITGNSQVDDFQPKVAFVLEIGELNKEFAPIKVQTTISQRDLDIPQ</sequence>